<keyword evidence="2" id="KW-1003">Cell membrane</keyword>
<reference evidence="7" key="2">
    <citation type="submission" date="2021-02" db="EMBL/GenBank/DDBJ databases">
        <authorList>
            <person name="Merkel A.Y."/>
        </authorList>
    </citation>
    <scope>NUCLEOTIDE SEQUENCE</scope>
    <source>
        <strain evidence="7">T05b</strain>
    </source>
</reference>
<evidence type="ECO:0000256" key="1">
    <source>
        <dbReference type="ARBA" id="ARBA00004651"/>
    </source>
</evidence>
<dbReference type="Proteomes" id="UP000703590">
    <property type="component" value="Unassembled WGS sequence"/>
</dbReference>
<dbReference type="EMBL" id="JAFHKK010000018">
    <property type="protein sequence ID" value="MBN2964827.1"/>
    <property type="molecule type" value="Genomic_DNA"/>
</dbReference>
<evidence type="ECO:0000313" key="8">
    <source>
        <dbReference type="Proteomes" id="UP000703590"/>
    </source>
</evidence>
<evidence type="ECO:0000256" key="6">
    <source>
        <dbReference type="SAM" id="Phobius"/>
    </source>
</evidence>
<organism evidence="7 8">
    <name type="scientific">Sulfurospirillum tamanense</name>
    <dbReference type="NCBI Taxonomy" id="2813362"/>
    <lineage>
        <taxon>Bacteria</taxon>
        <taxon>Pseudomonadati</taxon>
        <taxon>Campylobacterota</taxon>
        <taxon>Epsilonproteobacteria</taxon>
        <taxon>Campylobacterales</taxon>
        <taxon>Sulfurospirillaceae</taxon>
        <taxon>Sulfurospirillum</taxon>
    </lineage>
</organism>
<feature type="transmembrane region" description="Helical" evidence="6">
    <location>
        <begin position="71"/>
        <end position="89"/>
    </location>
</feature>
<feature type="transmembrane region" description="Helical" evidence="6">
    <location>
        <begin position="41"/>
        <end position="65"/>
    </location>
</feature>
<accession>A0ABS2WT33</accession>
<name>A0ABS2WT33_9BACT</name>
<proteinExistence type="predicted"/>
<dbReference type="RefSeq" id="WP_205459375.1">
    <property type="nucleotide sequence ID" value="NZ_JAFHKK010000018.1"/>
</dbReference>
<reference evidence="7" key="1">
    <citation type="submission" date="2021-02" db="EMBL/GenBank/DDBJ databases">
        <title>Sulfurospirillum tamanensis sp. nov.</title>
        <authorList>
            <person name="Frolova A."/>
            <person name="Merkel A."/>
            <person name="Slobodkin A."/>
        </authorList>
    </citation>
    <scope>NUCLEOTIDE SEQUENCE</scope>
    <source>
        <strain evidence="7">T05b</strain>
    </source>
</reference>
<dbReference type="PIRSF" id="PIRSF006324">
    <property type="entry name" value="LeuE"/>
    <property type="match status" value="1"/>
</dbReference>
<evidence type="ECO:0000256" key="4">
    <source>
        <dbReference type="ARBA" id="ARBA00022989"/>
    </source>
</evidence>
<evidence type="ECO:0000256" key="5">
    <source>
        <dbReference type="ARBA" id="ARBA00023136"/>
    </source>
</evidence>
<gene>
    <name evidence="7" type="ORF">JWV37_08540</name>
</gene>
<keyword evidence="4 6" id="KW-1133">Transmembrane helix</keyword>
<dbReference type="Pfam" id="PF01810">
    <property type="entry name" value="LysE"/>
    <property type="match status" value="1"/>
</dbReference>
<comment type="caution">
    <text evidence="7">The sequence shown here is derived from an EMBL/GenBank/DDBJ whole genome shotgun (WGS) entry which is preliminary data.</text>
</comment>
<feature type="transmembrane region" description="Helical" evidence="6">
    <location>
        <begin position="121"/>
        <end position="142"/>
    </location>
</feature>
<keyword evidence="5 6" id="KW-0472">Membrane</keyword>
<keyword evidence="8" id="KW-1185">Reference proteome</keyword>
<keyword evidence="3 6" id="KW-0812">Transmembrane</keyword>
<evidence type="ECO:0000313" key="7">
    <source>
        <dbReference type="EMBL" id="MBN2964827.1"/>
    </source>
</evidence>
<feature type="transmembrane region" description="Helical" evidence="6">
    <location>
        <begin position="187"/>
        <end position="209"/>
    </location>
</feature>
<protein>
    <submittedName>
        <fullName evidence="7">LysE family translocator</fullName>
    </submittedName>
</protein>
<dbReference type="PANTHER" id="PTHR30086:SF20">
    <property type="entry name" value="ARGININE EXPORTER PROTEIN ARGO-RELATED"/>
    <property type="match status" value="1"/>
</dbReference>
<evidence type="ECO:0000256" key="2">
    <source>
        <dbReference type="ARBA" id="ARBA00022475"/>
    </source>
</evidence>
<feature type="transmembrane region" description="Helical" evidence="6">
    <location>
        <begin position="6"/>
        <end position="29"/>
    </location>
</feature>
<comment type="subcellular location">
    <subcellularLocation>
        <location evidence="1">Cell membrane</location>
        <topology evidence="1">Multi-pass membrane protein</topology>
    </subcellularLocation>
</comment>
<dbReference type="PANTHER" id="PTHR30086">
    <property type="entry name" value="ARGININE EXPORTER PROTEIN ARGO"/>
    <property type="match status" value="1"/>
</dbReference>
<feature type="transmembrane region" description="Helical" evidence="6">
    <location>
        <begin position="154"/>
        <end position="175"/>
    </location>
</feature>
<sequence length="212" mass="22668">MIGLETLLLFMGASALLALSPGPDILFVITQGITRGAKAALATTFGLTSGVLIHTTAAALGISVIFQTSALAFNLVKYAGALYLFYLAYQAFKHRNELVRIDSKKNNTAPLSLKNLYAKGFLMNVLNPKVSLFFLAFLPQFVSSSAGAVPWQMVQLGLAFMVTTILVFSTCGLLAHKASAALMRNPSIAKTINTLSAFVFVALGLKLAFTQR</sequence>
<evidence type="ECO:0000256" key="3">
    <source>
        <dbReference type="ARBA" id="ARBA00022692"/>
    </source>
</evidence>
<dbReference type="InterPro" id="IPR001123">
    <property type="entry name" value="LeuE-type"/>
</dbReference>